<evidence type="ECO:0000256" key="5">
    <source>
        <dbReference type="ARBA" id="ARBA00022553"/>
    </source>
</evidence>
<dbReference type="PANTHER" id="PTHR43395">
    <property type="entry name" value="SENSOR HISTIDINE KINASE CHEA"/>
    <property type="match status" value="1"/>
</dbReference>
<evidence type="ECO:0000259" key="14">
    <source>
        <dbReference type="PROSITE" id="PS50894"/>
    </source>
</evidence>
<dbReference type="SMART" id="SM00387">
    <property type="entry name" value="HATPase_c"/>
    <property type="match status" value="1"/>
</dbReference>
<dbReference type="SUPFAM" id="SSF47226">
    <property type="entry name" value="Histidine-containing phosphotransfer domain, HPT domain"/>
    <property type="match status" value="1"/>
</dbReference>
<comment type="catalytic activity">
    <reaction evidence="1">
        <text>ATP + protein L-histidine = ADP + protein N-phospho-L-histidine.</text>
        <dbReference type="EC" id="2.7.13.3"/>
    </reaction>
</comment>
<dbReference type="SUPFAM" id="SSF50341">
    <property type="entry name" value="CheW-like"/>
    <property type="match status" value="1"/>
</dbReference>
<dbReference type="Gene3D" id="1.20.120.160">
    <property type="entry name" value="HPT domain"/>
    <property type="match status" value="1"/>
</dbReference>
<accession>A0A1G5DEY9</accession>
<dbReference type="SMART" id="SM00073">
    <property type="entry name" value="HPT"/>
    <property type="match status" value="1"/>
</dbReference>
<dbReference type="GO" id="GO:0000155">
    <property type="term" value="F:phosphorelay sensor kinase activity"/>
    <property type="evidence" value="ECO:0007669"/>
    <property type="project" value="InterPro"/>
</dbReference>
<feature type="domain" description="HPt" evidence="14">
    <location>
        <begin position="1"/>
        <end position="103"/>
    </location>
</feature>
<evidence type="ECO:0000256" key="2">
    <source>
        <dbReference type="ARBA" id="ARBA00012438"/>
    </source>
</evidence>
<keyword evidence="8 15" id="KW-0418">Kinase</keyword>
<dbReference type="SMART" id="SM01231">
    <property type="entry name" value="H-kinase_dim"/>
    <property type="match status" value="1"/>
</dbReference>
<dbReference type="InterPro" id="IPR010808">
    <property type="entry name" value="CheA_P2-bd"/>
</dbReference>
<keyword evidence="10" id="KW-0902">Two-component regulatory system</keyword>
<organism evidence="15 16">
    <name type="scientific">Alkaliphilus peptidifermentans DSM 18978</name>
    <dbReference type="NCBI Taxonomy" id="1120976"/>
    <lineage>
        <taxon>Bacteria</taxon>
        <taxon>Bacillati</taxon>
        <taxon>Bacillota</taxon>
        <taxon>Clostridia</taxon>
        <taxon>Peptostreptococcales</taxon>
        <taxon>Natronincolaceae</taxon>
        <taxon>Alkaliphilus</taxon>
    </lineage>
</organism>
<dbReference type="Gene3D" id="1.10.287.560">
    <property type="entry name" value="Histidine kinase CheA-like, homodimeric domain"/>
    <property type="match status" value="1"/>
</dbReference>
<dbReference type="PANTHER" id="PTHR43395:SF1">
    <property type="entry name" value="CHEMOTAXIS PROTEIN CHEA"/>
    <property type="match status" value="1"/>
</dbReference>
<dbReference type="Pfam" id="PF01627">
    <property type="entry name" value="Hpt"/>
    <property type="match status" value="1"/>
</dbReference>
<dbReference type="Gene3D" id="2.30.30.40">
    <property type="entry name" value="SH3 Domains"/>
    <property type="match status" value="1"/>
</dbReference>
<keyword evidence="4" id="KW-0145">Chemotaxis</keyword>
<dbReference type="Pfam" id="PF01584">
    <property type="entry name" value="CheW"/>
    <property type="match status" value="1"/>
</dbReference>
<dbReference type="CDD" id="cd00088">
    <property type="entry name" value="HPT"/>
    <property type="match status" value="1"/>
</dbReference>
<dbReference type="FunFam" id="3.30.565.10:FF:000016">
    <property type="entry name" value="Chemotaxis protein CheA, putative"/>
    <property type="match status" value="1"/>
</dbReference>
<dbReference type="GO" id="GO:0005524">
    <property type="term" value="F:ATP binding"/>
    <property type="evidence" value="ECO:0007669"/>
    <property type="project" value="UniProtKB-KW"/>
</dbReference>
<sequence length="674" mass="75392">MDMNQYLDIFIEESKEHLQSMNQILLQMENDTEEISKLNEIFRIAHTLKGMSSTMGYNNLAQLTHEMESALHLVRSGELKMSSGIIDLLFLCFDELDKYITEIEGSGTEGENTSQEIVKKLEDLRLNGINERTVETKYSIENNKLGIELNEYVHSVIKKALQQELNAYFVKITLDSKCMLKSARAYIIINSLEKLTEIVHSNPSIEDIEDERFDLSFELIVITKSDNKILERELKSISEIENIEITSLEENYSIKNVENNDISINDSLEDDGVTENVIASKSDEGKSKKAKTGKTVRVDIDRLDNLMNLVSELIIIKTRLEDIDDSGNGQSMHEAIEYLERITTSLHDAVMKVRMVPIERVFNRFPRMVRDLAKDLGKEISLIMSGEETEVDRTVIDEIGDPLIHLIRNSIDHGVEEPEVRLMAGKPKNGTVKLIAYPDGNSVVIEVEDDGKGIDIEKVKAKGIERGLITLQQSQIMDDSEAINLLFNPGFSTVNKITDISGRGVGLDVVKTKIESLGGVVEVDNRKGEGTKFIIRLPLTLAIIQALLINVGPEKYAIPLNTIKEITTISADTIRKVQNNEVVLYRNNTLPILRLSNLLQVDANHQDSDDYIVVIVKKGEKTAGIIVDHLIGQQEIVIKSLGKYLSNVKAIAGATILGNGSVALIVDTNSFFRG</sequence>
<dbReference type="SUPFAM" id="SSF55874">
    <property type="entry name" value="ATPase domain of HSP90 chaperone/DNA topoisomerase II/histidine kinase"/>
    <property type="match status" value="1"/>
</dbReference>
<dbReference type="InterPro" id="IPR037052">
    <property type="entry name" value="CheA-like_P2_sf"/>
</dbReference>
<dbReference type="STRING" id="1120976.SAMN03080606_00893"/>
<keyword evidence="9" id="KW-0067">ATP-binding</keyword>
<dbReference type="PROSITE" id="PS50894">
    <property type="entry name" value="HPT"/>
    <property type="match status" value="1"/>
</dbReference>
<dbReference type="InterPro" id="IPR005467">
    <property type="entry name" value="His_kinase_dom"/>
</dbReference>
<dbReference type="CDD" id="cd00731">
    <property type="entry name" value="CheA_reg"/>
    <property type="match status" value="1"/>
</dbReference>
<protein>
    <recommendedName>
        <fullName evidence="3">Chemotaxis protein CheA</fullName>
        <ecNumber evidence="2">2.7.13.3</ecNumber>
    </recommendedName>
</protein>
<keyword evidence="16" id="KW-1185">Reference proteome</keyword>
<evidence type="ECO:0000256" key="3">
    <source>
        <dbReference type="ARBA" id="ARBA00021495"/>
    </source>
</evidence>
<evidence type="ECO:0000256" key="6">
    <source>
        <dbReference type="ARBA" id="ARBA00022679"/>
    </source>
</evidence>
<dbReference type="RefSeq" id="WP_091540434.1">
    <property type="nucleotide sequence ID" value="NZ_FMUS01000004.1"/>
</dbReference>
<dbReference type="InterPro" id="IPR036061">
    <property type="entry name" value="CheW-like_dom_sf"/>
</dbReference>
<dbReference type="InterPro" id="IPR036641">
    <property type="entry name" value="HPT_dom_sf"/>
</dbReference>
<dbReference type="Pfam" id="PF02518">
    <property type="entry name" value="HATPase_c"/>
    <property type="match status" value="1"/>
</dbReference>
<evidence type="ECO:0000256" key="9">
    <source>
        <dbReference type="ARBA" id="ARBA00022840"/>
    </source>
</evidence>
<dbReference type="SUPFAM" id="SSF47384">
    <property type="entry name" value="Homodimeric domain of signal transducing histidine kinase"/>
    <property type="match status" value="1"/>
</dbReference>
<evidence type="ECO:0000259" key="12">
    <source>
        <dbReference type="PROSITE" id="PS50109"/>
    </source>
</evidence>
<evidence type="ECO:0000256" key="1">
    <source>
        <dbReference type="ARBA" id="ARBA00000085"/>
    </source>
</evidence>
<evidence type="ECO:0000259" key="13">
    <source>
        <dbReference type="PROSITE" id="PS50851"/>
    </source>
</evidence>
<keyword evidence="7" id="KW-0547">Nucleotide-binding</keyword>
<dbReference type="InterPro" id="IPR035891">
    <property type="entry name" value="CheY-binding_CheA"/>
</dbReference>
<feature type="modified residue" description="Phosphohistidine" evidence="11">
    <location>
        <position position="46"/>
    </location>
</feature>
<evidence type="ECO:0000313" key="16">
    <source>
        <dbReference type="Proteomes" id="UP000198636"/>
    </source>
</evidence>
<dbReference type="InterPro" id="IPR051315">
    <property type="entry name" value="Bact_Chemotaxis_CheA"/>
</dbReference>
<dbReference type="FunFam" id="2.30.30.40:FF:000048">
    <property type="entry name" value="Chemotaxis protein CheA, putative"/>
    <property type="match status" value="1"/>
</dbReference>
<feature type="domain" description="CheW-like" evidence="13">
    <location>
        <begin position="543"/>
        <end position="674"/>
    </location>
</feature>
<keyword evidence="5 11" id="KW-0597">Phosphoprotein</keyword>
<dbReference type="Pfam" id="PF07194">
    <property type="entry name" value="P2"/>
    <property type="match status" value="1"/>
</dbReference>
<dbReference type="SUPFAM" id="SSF55052">
    <property type="entry name" value="CheY-binding domain of CheA"/>
    <property type="match status" value="1"/>
</dbReference>
<dbReference type="InterPro" id="IPR036097">
    <property type="entry name" value="HisK_dim/P_sf"/>
</dbReference>
<reference evidence="15 16" key="1">
    <citation type="submission" date="2016-10" db="EMBL/GenBank/DDBJ databases">
        <authorList>
            <person name="de Groot N.N."/>
        </authorList>
    </citation>
    <scope>NUCLEOTIDE SEQUENCE [LARGE SCALE GENOMIC DNA]</scope>
    <source>
        <strain evidence="15 16">DSM 18978</strain>
    </source>
</reference>
<evidence type="ECO:0000313" key="15">
    <source>
        <dbReference type="EMBL" id="SCY13439.1"/>
    </source>
</evidence>
<dbReference type="Proteomes" id="UP000198636">
    <property type="component" value="Unassembled WGS sequence"/>
</dbReference>
<dbReference type="GO" id="GO:0005737">
    <property type="term" value="C:cytoplasm"/>
    <property type="evidence" value="ECO:0007669"/>
    <property type="project" value="InterPro"/>
</dbReference>
<dbReference type="EMBL" id="FMUS01000004">
    <property type="protein sequence ID" value="SCY13439.1"/>
    <property type="molecule type" value="Genomic_DNA"/>
</dbReference>
<gene>
    <name evidence="15" type="ORF">SAMN03080606_00893</name>
</gene>
<dbReference type="InterPro" id="IPR004105">
    <property type="entry name" value="CheA-like_dim"/>
</dbReference>
<dbReference type="InterPro" id="IPR036890">
    <property type="entry name" value="HATPase_C_sf"/>
</dbReference>
<dbReference type="Gene3D" id="3.30.70.1110">
    <property type="entry name" value="Histidine kinase CheA-like, P2 response regulator-binding domain"/>
    <property type="match status" value="1"/>
</dbReference>
<dbReference type="InterPro" id="IPR008207">
    <property type="entry name" value="Sig_transdc_His_kin_Hpt_dom"/>
</dbReference>
<dbReference type="Pfam" id="PF02895">
    <property type="entry name" value="H-kinase_dim"/>
    <property type="match status" value="1"/>
</dbReference>
<dbReference type="EC" id="2.7.13.3" evidence="2"/>
<dbReference type="GO" id="GO:0006935">
    <property type="term" value="P:chemotaxis"/>
    <property type="evidence" value="ECO:0007669"/>
    <property type="project" value="UniProtKB-KW"/>
</dbReference>
<dbReference type="SMART" id="SM00260">
    <property type="entry name" value="CheW"/>
    <property type="match status" value="1"/>
</dbReference>
<dbReference type="Gene3D" id="3.30.565.10">
    <property type="entry name" value="Histidine kinase-like ATPase, C-terminal domain"/>
    <property type="match status" value="1"/>
</dbReference>
<dbReference type="CDD" id="cd16916">
    <property type="entry name" value="HATPase_CheA-like"/>
    <property type="match status" value="1"/>
</dbReference>
<dbReference type="InterPro" id="IPR004358">
    <property type="entry name" value="Sig_transdc_His_kin-like_C"/>
</dbReference>
<evidence type="ECO:0000256" key="7">
    <source>
        <dbReference type="ARBA" id="ARBA00022741"/>
    </source>
</evidence>
<evidence type="ECO:0000256" key="8">
    <source>
        <dbReference type="ARBA" id="ARBA00022777"/>
    </source>
</evidence>
<dbReference type="PROSITE" id="PS50109">
    <property type="entry name" value="HIS_KIN"/>
    <property type="match status" value="1"/>
</dbReference>
<dbReference type="AlphaFoldDB" id="A0A1G5DEY9"/>
<dbReference type="OrthoDB" id="9803176at2"/>
<dbReference type="PRINTS" id="PR00344">
    <property type="entry name" value="BCTRLSENSOR"/>
</dbReference>
<evidence type="ECO:0000256" key="11">
    <source>
        <dbReference type="PROSITE-ProRule" id="PRU00110"/>
    </source>
</evidence>
<evidence type="ECO:0000256" key="10">
    <source>
        <dbReference type="ARBA" id="ARBA00023012"/>
    </source>
</evidence>
<dbReference type="InterPro" id="IPR037006">
    <property type="entry name" value="CheA-like_homodim_sf"/>
</dbReference>
<dbReference type="InterPro" id="IPR003594">
    <property type="entry name" value="HATPase_dom"/>
</dbReference>
<keyword evidence="6" id="KW-0808">Transferase</keyword>
<name>A0A1G5DEY9_9FIRM</name>
<proteinExistence type="predicted"/>
<evidence type="ECO:0000256" key="4">
    <source>
        <dbReference type="ARBA" id="ARBA00022500"/>
    </source>
</evidence>
<dbReference type="InterPro" id="IPR002545">
    <property type="entry name" value="CheW-lke_dom"/>
</dbReference>
<feature type="domain" description="Histidine kinase" evidence="12">
    <location>
        <begin position="330"/>
        <end position="541"/>
    </location>
</feature>
<dbReference type="PROSITE" id="PS50851">
    <property type="entry name" value="CHEW"/>
    <property type="match status" value="1"/>
</dbReference>